<accession>A0A7S3K1H0</accession>
<evidence type="ECO:0000313" key="2">
    <source>
        <dbReference type="EMBL" id="CAE0369126.1"/>
    </source>
</evidence>
<reference evidence="2" key="1">
    <citation type="submission" date="2021-01" db="EMBL/GenBank/DDBJ databases">
        <authorList>
            <person name="Corre E."/>
            <person name="Pelletier E."/>
            <person name="Niang G."/>
            <person name="Scheremetjew M."/>
            <person name="Finn R."/>
            <person name="Kale V."/>
            <person name="Holt S."/>
            <person name="Cochrane G."/>
            <person name="Meng A."/>
            <person name="Brown T."/>
            <person name="Cohen L."/>
        </authorList>
    </citation>
    <scope>NUCLEOTIDE SEQUENCE</scope>
    <source>
        <strain evidence="2">CCMP1510</strain>
    </source>
</reference>
<sequence length="324" mass="35876">MSRLLRRKDRWSRAVSLVLLLLLTSMCLFLRERGTINSPVAPTLVQGKADSDQMEDILFWFAQISESKFMCSNISYAYCSWSTCTAIENASYSTCPCAKIKGDSVFEFKALMKFASINPGLVLHLFREFVLSGEASVAPLCEAINEKSFFSLTDWNVDLVSVPLQRYAKNPSSSSYNHTALHCNVSSFISQETAYCDGAPCFYTSENTDPLFINPKYHSNNASSIIEHIEDAICDDGVVCLCPNVPHILPTYDFERCAASSFSCQDLSTGSCRPQGGHFSYGHNSVAAIEAEHRMYAEFDTAGNMSLINKKTSTSCAAVQILTY</sequence>
<keyword evidence="1" id="KW-0732">Signal</keyword>
<evidence type="ECO:0000256" key="1">
    <source>
        <dbReference type="SAM" id="SignalP"/>
    </source>
</evidence>
<dbReference type="EMBL" id="HBIJ01014746">
    <property type="protein sequence ID" value="CAE0369126.1"/>
    <property type="molecule type" value="Transcribed_RNA"/>
</dbReference>
<name>A0A7S3K1H0_9STRA</name>
<protein>
    <submittedName>
        <fullName evidence="2">Uncharacterized protein</fullName>
    </submittedName>
</protein>
<organism evidence="2">
    <name type="scientific">Aureoumbra lagunensis</name>
    <dbReference type="NCBI Taxonomy" id="44058"/>
    <lineage>
        <taxon>Eukaryota</taxon>
        <taxon>Sar</taxon>
        <taxon>Stramenopiles</taxon>
        <taxon>Ochrophyta</taxon>
        <taxon>Pelagophyceae</taxon>
        <taxon>Pelagomonadales</taxon>
        <taxon>Aureoumbra</taxon>
    </lineage>
</organism>
<dbReference type="AlphaFoldDB" id="A0A7S3K1H0"/>
<feature type="chain" id="PRO_5030632059" evidence="1">
    <location>
        <begin position="30"/>
        <end position="324"/>
    </location>
</feature>
<feature type="signal peptide" evidence="1">
    <location>
        <begin position="1"/>
        <end position="29"/>
    </location>
</feature>
<proteinExistence type="predicted"/>
<gene>
    <name evidence="2" type="ORF">ALAG00032_LOCUS9889</name>
</gene>